<protein>
    <recommendedName>
        <fullName evidence="2">Fibronectin type-III domain-containing protein</fullName>
    </recommendedName>
</protein>
<dbReference type="OrthoDB" id="6061947at2759"/>
<proteinExistence type="predicted"/>
<dbReference type="PANTHER" id="PTHR16897">
    <property type="entry name" value="OS10G0105400 PROTEIN"/>
    <property type="match status" value="1"/>
</dbReference>
<feature type="chain" id="PRO_5026672151" description="Fibronectin type-III domain-containing protein" evidence="1">
    <location>
        <begin position="20"/>
        <end position="3407"/>
    </location>
</feature>
<gene>
    <name evidence="3" type="ORF">MCOR_47233</name>
</gene>
<dbReference type="EMBL" id="CACVKT020008348">
    <property type="protein sequence ID" value="CAC5414425.1"/>
    <property type="molecule type" value="Genomic_DNA"/>
</dbReference>
<organism evidence="3 4">
    <name type="scientific">Mytilus coruscus</name>
    <name type="common">Sea mussel</name>
    <dbReference type="NCBI Taxonomy" id="42192"/>
    <lineage>
        <taxon>Eukaryota</taxon>
        <taxon>Metazoa</taxon>
        <taxon>Spiralia</taxon>
        <taxon>Lophotrochozoa</taxon>
        <taxon>Mollusca</taxon>
        <taxon>Bivalvia</taxon>
        <taxon>Autobranchia</taxon>
        <taxon>Pteriomorphia</taxon>
        <taxon>Mytilida</taxon>
        <taxon>Mytiloidea</taxon>
        <taxon>Mytilidae</taxon>
        <taxon>Mytilinae</taxon>
        <taxon>Mytilus</taxon>
    </lineage>
</organism>
<accession>A0A6J8E4Q1</accession>
<dbReference type="PROSITE" id="PS50853">
    <property type="entry name" value="FN3"/>
    <property type="match status" value="1"/>
</dbReference>
<evidence type="ECO:0000313" key="3">
    <source>
        <dbReference type="EMBL" id="CAC5414425.1"/>
    </source>
</evidence>
<keyword evidence="1" id="KW-0732">Signal</keyword>
<reference evidence="3 4" key="1">
    <citation type="submission" date="2020-06" db="EMBL/GenBank/DDBJ databases">
        <authorList>
            <person name="Li R."/>
            <person name="Bekaert M."/>
        </authorList>
    </citation>
    <scope>NUCLEOTIDE SEQUENCE [LARGE SCALE GENOMIC DNA]</scope>
    <source>
        <strain evidence="4">wild</strain>
    </source>
</reference>
<feature type="domain" description="Fibronectin type-III" evidence="2">
    <location>
        <begin position="2191"/>
        <end position="2292"/>
    </location>
</feature>
<feature type="signal peptide" evidence="1">
    <location>
        <begin position="1"/>
        <end position="19"/>
    </location>
</feature>
<dbReference type="Proteomes" id="UP000507470">
    <property type="component" value="Unassembled WGS sequence"/>
</dbReference>
<evidence type="ECO:0000256" key="1">
    <source>
        <dbReference type="SAM" id="SignalP"/>
    </source>
</evidence>
<dbReference type="InterPro" id="IPR003961">
    <property type="entry name" value="FN3_dom"/>
</dbReference>
<keyword evidence="4" id="KW-1185">Reference proteome</keyword>
<name>A0A6J8E4Q1_MYTCO</name>
<dbReference type="PANTHER" id="PTHR16897:SF2">
    <property type="entry name" value="OS03G0226600 PROTEIN"/>
    <property type="match status" value="1"/>
</dbReference>
<sequence>MYKLWTIFILISSLQISSSQTGPGWCNITTSSSVSYQEDCGSWKTDTCTRYRVVHNTVNLCCDGYSGADCDEFTCDSKTGTDACSLVYADPILIWPNEKTYDSGGTCDAPDTCSGCNEGFYSNGPYCEICGEITKCNHRTCTTLSDTLCKWCDGDIDRRQYYRTYTHEISNGTQCDKVCSWADDSTYCYPGVCGTGTNDLATECVCADNFGSDNCENILNAPNITLNSAVFFNDDETKTAKNDPNEAGSNQTIWTNEADFTRVDLALTATYTPPADTRDADHYVTDFKVGLADMRYTLGLFKGGSFTEKVTECPDANRDTAPNNVECSETVSLIDWLPLEHNVRIVYTVSATNGGYVDVENRGSYPTVVTTDKKYYNGKEITRSFTFHWDLESPYHCSDIEATGTSTCPYPVELATDDITSNPDVVFVFGGWLDDLSGINDFTFQVFEVKTKDNIKLTDGETAASIEDEVINNTTGRFKLTKPGVYSIHLSAFDNTNNAENVGNSRTARTLLFFDDESAVDIQDANPMECSQASKNSSFKWVVQDTSTVTITWTDHFINTRHETNKWLAIIEPYTASTVYEEFDGDRTTAAIDNTQGIVQFEVGYDVFSPNLSDSQNLTIMPDKHVQSEVLNVVWNDGDKLILTVKATDLIGSSNNDTIIIYRDTTPPFIDDLWLTRGDRLNVSVHYLKELTEMTIEWIAYDYHSGVDSLYWRIFDNYTGTDILHGHENLGTQQAAEHNIADLVSVHCQNRYTDGQKNLGTQHLIVRQKNVKIYYMGMKNLGTQQDSLYVDNQGLKQIYYMRQSVYKQHATVSMIIHLKTDILVRHESNNTTCCYILHGHENLGTQHAADEAACQTTYGTNPRGANCYCTNFEGCYHRHFQVVPAVKTSEGLYTGKDIGDHDIDYYIEISVTNHAQLVTVLRKKITIDITPPHTGMVHDGMRGSPEADYQQGTTLTAYWDQFFDKESGVLFYQYIPGTSCAVKADFDLNHTHADLVETYETFATYTAPGIGTYFFTVVAYNRALDHSDPVCSDGVTIDTTVPTIKEVTVNNTIVKGGLVTDVAKTNYWILSSDRTLRLIANPTTECSTKATEKTDLDLYPVQRYENESAVEVDGNVFCENSTGAPTSSGLSMFTSNMFSVSWIVDDLPAKIYDYEVGLSSTAGSTAPDLMNFITTNQNPHIRIQHADIPDGTEFYIIIKGISGSNVEGLVSIGPCFMDTTPPDFSGTITLSLSDQYLVAEWTSGAFSDSEEPFDINYEFAIGDTALGTQIQPYMSLSAGGTCTDIVTPTCTAVMVTTLGWSLHGNHRYYVSIKVTNTAGLVKIKSSGPYIHNVQLPAEGVVFDIEPDRDYVVSDPLPLQDIQDVDFHTDLSTLAARWSGFDHPHLTVTYTISIGTTKGGNDVINSENVGTSTYHKQSGLSLITFKIYYFTVTAVTSVGSTSVSSDGVTIVQEYETLSGIEIYDGVPCNLSSETFSHHEHDHRVPCEDDIDVQSSTNTLSAYWTIPSLVQLYTPDAYFKVEQRSQVSGEMDFSKCKRFSIRGFNRVKMYSLVSTEIKQCDAFNPKLIVPNIVIDVKGAPDSEDGVGNEIVLVKNALWTIPDVDYTPYKNIISAVWPTLRHRDYKYAILDGQSVDVATYYKQTGTLSLDDPCSHAHKIRCGTTENEFMNEVFSAGDLVHGTRYIVCVHADYKEIDRGTWTEVLPAVSTCSDGVVVDLTSPTAGAVWISHSPSVRYQSSITEMYVNWESFVDVDEFGTGPNPTGIMDYTVGIGTSEGANDVVAWQSVGVVNHKAFHGLRLQNGFVYYATVTATDFAGRSTTKTSNPVIVDYTQPTKSDEPIYLVGRHITSTQEVHPCWTSVFEDIESGINHYEWYIGSQPGYYDIMSRATVTGEECGQSNTPLDLLDGHSYYITVEAFNNAGLSSVATSWAFVVDTTPPIGGHVYDGQRSQMTGDLKDIDYQTETKMLYAYWQGFHDSHSYIQEYYVSVGTCNLCDDVFSRQALGIVQDFELTNIHLGIGIKYYVSITACNTAELCTSMSSDGVIIDNSPPTAGSVQDGTGYHDIQYQSLRTEQDTMTYNISLVQDGTGYHGIQYQSLRSYISAKWYGFQDPQSGIEKYVWRAGTTNDGDDVMAPVELHITQVAAVPNLSPLLPVGKTIYITVRAYNRAGLWSEASSNGFKVDDTSPVVTGPTFPENFGVNGLTQIYRTTMKVEWTAEDTESHIERQYLSVKSHIGGQFELSSVHVNGIVRNYIFTNLRLHDGVTYYVTLIACNGAQLCTTSVSNGMFVDTTPPSRGMFAVNTEHAANLTRHEDGHMTWSSRALYLAWLGFSDIHSGIDYYHVTVGSGYLKDDLTDDTSTKYGYTTTGTDHSDEGYIQLNTVPTLNLILYDTVYVTVWAVNGVGLRSAMIHSAFNKIAGGSLELVRRCVTFSCIGHCVCAPQDQKCPYNPSLTCNSVTDSNPNDLIVVYDVNGYSLVDQEITSSDTVLRGYWQFIMRQGIAPQWFEWSVGYSSGNSPDGIYSSAEDRVWHDAAQLTSATYSSEYEFYLTNGQDYSFFVRLWYDGTTFADFKTNGIMISTGNLALATAGGKAVTEKVTGTNIKDADFVRQGRPMTFDWDEKFVNAATLIKEFRIYISTFPGGHDFLILSDTLSGKTTHYNMTRLNYEVGVTYYVNVVAYSYSGVHMTATSDGFTIDHIKPTAGMVYNGIGLEDMEYQNSSSFAGAHWHGFSDTEAGIKEYYWCVGTTTTSTECDLKPWENVGLHVSASRYLDTNATQGSKMYHKVYAIDAVGLISDKIVSDGVVIDVTGPVPESLIHLDANIVENPSFEVTKGSIISWETLSTTTDICTYKQTFHHPESWTGGTGTCLTAVSSTSNLAHDGNFFLYLRGELQQTLTTVEAGKLYRVMFYTSHLPIWEAYVANKEGFVKLGNEYHVFLIYTKSYRKDDHGSSTRELTSWHRHTFYFTASANSAQLTIGSLDMKTGLFYDNIQVHEVQLDSASSGHVNGHIDYIHQWSSIHGSWSFIDPESPIVDYKWAIGYTQGGTQIQTFKCEGRRKFGLNNKVNLVDKTFVYITVIATNAAGLQTIAYSDPVLVDLTPPIFEYVYDGTGPDQDAWEINIVSANWEVADAESGIDFCQYAFGYQPGGSDLHPWTTTTAKSVSMEFDYSDLEGLTVYTSVKCQNMMGLANTTSSDGVRISNKSPSITSAVVSPFYLSSSEYISKDGFQSVTDVVRLKWQGFTDSIGIDNYLITFEGSQTKKEKVSFPIKQDIFFTYFYNLQLTESHQNVHVQAINVLYKKSVKVSRNMTVLLTPPVRDNSKHVNIEWHGNKFDVSWENVFLSAETLWYEISAGTFRGGSNIVQWLETTNQHIEFGMPSSITEPAGIYVFVLVRAVTVSGLYTDADANIQLPT</sequence>
<evidence type="ECO:0000313" key="4">
    <source>
        <dbReference type="Proteomes" id="UP000507470"/>
    </source>
</evidence>
<evidence type="ECO:0000259" key="2">
    <source>
        <dbReference type="PROSITE" id="PS50853"/>
    </source>
</evidence>